<keyword evidence="6" id="KW-0676">Redox-active center</keyword>
<dbReference type="SUPFAM" id="SSF52821">
    <property type="entry name" value="Rhodanese/Cell cycle control phosphatase"/>
    <property type="match status" value="1"/>
</dbReference>
<evidence type="ECO:0000256" key="1">
    <source>
        <dbReference type="ARBA" id="ARBA00001974"/>
    </source>
</evidence>
<dbReference type="Gene3D" id="3.40.250.10">
    <property type="entry name" value="Rhodanese-like domain"/>
    <property type="match status" value="1"/>
</dbReference>
<comment type="caution">
    <text evidence="8">The sequence shown here is derived from an EMBL/GenBank/DDBJ whole genome shotgun (WGS) entry which is preliminary data.</text>
</comment>
<dbReference type="PROSITE" id="PS50206">
    <property type="entry name" value="RHODANESE_3"/>
    <property type="match status" value="1"/>
</dbReference>
<dbReference type="PANTHER" id="PTHR43429:SF1">
    <property type="entry name" value="NAD(P)H SULFUR OXIDOREDUCTASE (COA-DEPENDENT)"/>
    <property type="match status" value="1"/>
</dbReference>
<sequence length="556" mass="60881">MKTVIIGGVAGGASAAARLRRLNEQDEIIIIERGEFISFANCGLPYYIGGKIADRKMLTLQTPESFNRRFNIDVRIRNEAVEIDPGAHIVKIRNVDSGETYEESYDRLILSPGAEPIRPNIKGIDLPNVFTLRNIPDTMKIMDFIKTEKPKKAVIAGGGYIGVEMAENLVDAGLEVSVVELADHLIAPLDLDMAADVHQYIRSRGIGLYLDNGVKEITENRVILQKGNIDADMVIMSVGVTPETILAKDCGMEVNSRGSIIVNSHMQTSIPDIYAVGDAVEVRDFVTGRGVFIPLAGPANKQGRIAADNIAGIPSEYKGTQGSSVLKLFDMTIAVTGLNEKRAKESGIEFDKTYTYSASHASYYPGAENMSVKVLWEKNTHKLIGAQIVGFDGVDKRMDVLAAAIRFGAKVTDLKELELCYAPPFGSAKDPVNMVGFVAENIINGTVKQFFWHDVGSLPRDGSVTLLDVRTKTEVARGMIDGFINIPLDSLRGNLDSIPKNRPVYVHCHSGLRSYIACRILSGYGYDCYNLAGGWRLYSSVISSQKVKDYICTEDK</sequence>
<keyword evidence="5" id="KW-0560">Oxidoreductase</keyword>
<reference evidence="8 9" key="1">
    <citation type="submission" date="2013-06" db="EMBL/GenBank/DDBJ databases">
        <title>Rumen cellulosomics: divergent fiber-degrading strategies revealed by comparative genome-wide analysis of six Ruminococcal strains.</title>
        <authorList>
            <person name="Dassa B."/>
            <person name="Borovok I."/>
            <person name="Lamed R."/>
            <person name="Flint H."/>
            <person name="Yeoman C.J."/>
            <person name="White B."/>
            <person name="Bayer E.A."/>
        </authorList>
    </citation>
    <scope>NUCLEOTIDE SEQUENCE [LARGE SCALE GENOMIC DNA]</scope>
    <source>
        <strain evidence="8 9">SY3</strain>
    </source>
</reference>
<dbReference type="Pfam" id="PF02852">
    <property type="entry name" value="Pyr_redox_dim"/>
    <property type="match status" value="1"/>
</dbReference>
<evidence type="ECO:0000256" key="5">
    <source>
        <dbReference type="ARBA" id="ARBA00023002"/>
    </source>
</evidence>
<dbReference type="SUPFAM" id="SSF51905">
    <property type="entry name" value="FAD/NAD(P)-binding domain"/>
    <property type="match status" value="1"/>
</dbReference>
<dbReference type="PANTHER" id="PTHR43429">
    <property type="entry name" value="PYRIDINE NUCLEOTIDE-DISULFIDE OXIDOREDUCTASE DOMAIN-CONTAINING"/>
    <property type="match status" value="1"/>
</dbReference>
<comment type="cofactor">
    <cofactor evidence="1">
        <name>FAD</name>
        <dbReference type="ChEBI" id="CHEBI:57692"/>
    </cofactor>
</comment>
<evidence type="ECO:0000313" key="9">
    <source>
        <dbReference type="Proteomes" id="UP000021369"/>
    </source>
</evidence>
<dbReference type="AlphaFoldDB" id="A0A011VXJ9"/>
<dbReference type="InterPro" id="IPR016156">
    <property type="entry name" value="FAD/NAD-linked_Rdtase_dimer_sf"/>
</dbReference>
<dbReference type="Pfam" id="PF00581">
    <property type="entry name" value="Rhodanese"/>
    <property type="match status" value="1"/>
</dbReference>
<evidence type="ECO:0000256" key="4">
    <source>
        <dbReference type="ARBA" id="ARBA00022827"/>
    </source>
</evidence>
<dbReference type="InterPro" id="IPR023753">
    <property type="entry name" value="FAD/NAD-binding_dom"/>
</dbReference>
<evidence type="ECO:0000256" key="2">
    <source>
        <dbReference type="ARBA" id="ARBA00009130"/>
    </source>
</evidence>
<dbReference type="PRINTS" id="PR00411">
    <property type="entry name" value="PNDRDTASEI"/>
</dbReference>
<keyword evidence="3" id="KW-0285">Flavoprotein</keyword>
<name>A0A011VXJ9_RUMAL</name>
<dbReference type="PATRIC" id="fig|1341156.4.peg.1280"/>
<dbReference type="InterPro" id="IPR036873">
    <property type="entry name" value="Rhodanese-like_dom_sf"/>
</dbReference>
<keyword evidence="9" id="KW-1185">Reference proteome</keyword>
<dbReference type="RefSeq" id="WP_037287452.1">
    <property type="nucleotide sequence ID" value="NZ_JEOB01000002.1"/>
</dbReference>
<dbReference type="Pfam" id="PF07992">
    <property type="entry name" value="Pyr_redox_2"/>
    <property type="match status" value="1"/>
</dbReference>
<proteinExistence type="inferred from homology"/>
<dbReference type="InterPro" id="IPR001763">
    <property type="entry name" value="Rhodanese-like_dom"/>
</dbReference>
<dbReference type="InterPro" id="IPR036188">
    <property type="entry name" value="FAD/NAD-bd_sf"/>
</dbReference>
<accession>A0A011VXJ9</accession>
<dbReference type="Gene3D" id="3.50.50.60">
    <property type="entry name" value="FAD/NAD(P)-binding domain"/>
    <property type="match status" value="2"/>
</dbReference>
<evidence type="ECO:0000313" key="8">
    <source>
        <dbReference type="EMBL" id="EXM39981.1"/>
    </source>
</evidence>
<dbReference type="GO" id="GO:0016491">
    <property type="term" value="F:oxidoreductase activity"/>
    <property type="evidence" value="ECO:0007669"/>
    <property type="project" value="UniProtKB-KW"/>
</dbReference>
<dbReference type="PRINTS" id="PR00368">
    <property type="entry name" value="FADPNR"/>
</dbReference>
<comment type="similarity">
    <text evidence="2">Belongs to the class-III pyridine nucleotide-disulfide oxidoreductase family.</text>
</comment>
<dbReference type="EMBL" id="JEOB01000002">
    <property type="protein sequence ID" value="EXM39981.1"/>
    <property type="molecule type" value="Genomic_DNA"/>
</dbReference>
<evidence type="ECO:0000256" key="3">
    <source>
        <dbReference type="ARBA" id="ARBA00022630"/>
    </source>
</evidence>
<gene>
    <name evidence="8" type="ORF">RASY3_09895</name>
</gene>
<dbReference type="SUPFAM" id="SSF55424">
    <property type="entry name" value="FAD/NAD-linked reductases, dimerisation (C-terminal) domain"/>
    <property type="match status" value="1"/>
</dbReference>
<dbReference type="InterPro" id="IPR004099">
    <property type="entry name" value="Pyr_nucl-diS_OxRdtase_dimer"/>
</dbReference>
<evidence type="ECO:0000259" key="7">
    <source>
        <dbReference type="PROSITE" id="PS50206"/>
    </source>
</evidence>
<feature type="domain" description="Rhodanese" evidence="7">
    <location>
        <begin position="460"/>
        <end position="543"/>
    </location>
</feature>
<dbReference type="InterPro" id="IPR050260">
    <property type="entry name" value="FAD-bd_OxRdtase"/>
</dbReference>
<dbReference type="OrthoDB" id="9802028at2"/>
<evidence type="ECO:0000256" key="6">
    <source>
        <dbReference type="ARBA" id="ARBA00023284"/>
    </source>
</evidence>
<dbReference type="Proteomes" id="UP000021369">
    <property type="component" value="Unassembled WGS sequence"/>
</dbReference>
<keyword evidence="4" id="KW-0274">FAD</keyword>
<protein>
    <submittedName>
        <fullName evidence="8">CoA-disulfide reductase</fullName>
    </submittedName>
</protein>
<organism evidence="8 9">
    <name type="scientific">Ruminococcus albus SY3</name>
    <dbReference type="NCBI Taxonomy" id="1341156"/>
    <lineage>
        <taxon>Bacteria</taxon>
        <taxon>Bacillati</taxon>
        <taxon>Bacillota</taxon>
        <taxon>Clostridia</taxon>
        <taxon>Eubacteriales</taxon>
        <taxon>Oscillospiraceae</taxon>
        <taxon>Ruminococcus</taxon>
    </lineage>
</organism>
<dbReference type="SMART" id="SM00450">
    <property type="entry name" value="RHOD"/>
    <property type="match status" value="1"/>
</dbReference>